<comment type="caution">
    <text evidence="1">The sequence shown here is derived from an EMBL/GenBank/DDBJ whole genome shotgun (WGS) entry which is preliminary data.</text>
</comment>
<evidence type="ECO:0000313" key="1">
    <source>
        <dbReference type="EMBL" id="MBU9698913.1"/>
    </source>
</evidence>
<dbReference type="EMBL" id="JAAATX020000009">
    <property type="protein sequence ID" value="MBU9698913.1"/>
    <property type="molecule type" value="Genomic_DNA"/>
</dbReference>
<sequence length="187" mass="20242">MSDGPHKSLPLPRRWQDLAERAANRAFSDAEVSEAMLVAIRKEFGGLPIEKLRDAMRAGDEAGLFHDAVEGDLDALRIARPGDASWNALIDCSIDEIRHGGSGAEAMSAACEAAVDIKLRAASRQIEEHYLRKQGDRSAISMRQRLSGSRKAVDTATIACEICNTASRSPSNARIRKQDGLDDGVSL</sequence>
<name>A0ABS6J5N0_9RHOB</name>
<protein>
    <submittedName>
        <fullName evidence="1">Uncharacterized protein</fullName>
    </submittedName>
</protein>
<dbReference type="Proteomes" id="UP000731907">
    <property type="component" value="Unassembled WGS sequence"/>
</dbReference>
<gene>
    <name evidence="1" type="ORF">GU927_013760</name>
</gene>
<accession>A0ABS6J5N0</accession>
<organism evidence="1 2">
    <name type="scientific">Paragemmobacter amnigenus</name>
    <dbReference type="NCBI Taxonomy" id="2852097"/>
    <lineage>
        <taxon>Bacteria</taxon>
        <taxon>Pseudomonadati</taxon>
        <taxon>Pseudomonadota</taxon>
        <taxon>Alphaproteobacteria</taxon>
        <taxon>Rhodobacterales</taxon>
        <taxon>Paracoccaceae</taxon>
        <taxon>Paragemmobacter</taxon>
    </lineage>
</organism>
<proteinExistence type="predicted"/>
<dbReference type="RefSeq" id="WP_161763018.1">
    <property type="nucleotide sequence ID" value="NZ_JAAATX020000009.1"/>
</dbReference>
<keyword evidence="2" id="KW-1185">Reference proteome</keyword>
<reference evidence="1 2" key="1">
    <citation type="submission" date="2021-06" db="EMBL/GenBank/DDBJ databases">
        <title>Rhodobacteraceae bacterium strain HSP-20.</title>
        <authorList>
            <person name="Chen W.-M."/>
        </authorList>
    </citation>
    <scope>NUCLEOTIDE SEQUENCE [LARGE SCALE GENOMIC DNA]</scope>
    <source>
        <strain evidence="1 2">HSP-20</strain>
    </source>
</reference>
<evidence type="ECO:0000313" key="2">
    <source>
        <dbReference type="Proteomes" id="UP000731907"/>
    </source>
</evidence>